<dbReference type="InterPro" id="IPR036097">
    <property type="entry name" value="HisK_dim/P_sf"/>
</dbReference>
<dbReference type="Gene3D" id="3.30.450.20">
    <property type="entry name" value="PAS domain"/>
    <property type="match status" value="2"/>
</dbReference>
<accession>A0AA41R635</accession>
<evidence type="ECO:0000256" key="8">
    <source>
        <dbReference type="ARBA" id="ARBA00023012"/>
    </source>
</evidence>
<evidence type="ECO:0000256" key="7">
    <source>
        <dbReference type="ARBA" id="ARBA00022840"/>
    </source>
</evidence>
<feature type="modified residue" description="4-aspartylphosphate" evidence="9">
    <location>
        <position position="556"/>
    </location>
</feature>
<evidence type="ECO:0000256" key="1">
    <source>
        <dbReference type="ARBA" id="ARBA00000085"/>
    </source>
</evidence>
<dbReference type="SMART" id="SM00387">
    <property type="entry name" value="HATPase_c"/>
    <property type="match status" value="1"/>
</dbReference>
<dbReference type="EC" id="2.7.13.3" evidence="2"/>
<dbReference type="PANTHER" id="PTHR43065">
    <property type="entry name" value="SENSOR HISTIDINE KINASE"/>
    <property type="match status" value="1"/>
</dbReference>
<evidence type="ECO:0000259" key="10">
    <source>
        <dbReference type="PROSITE" id="PS50109"/>
    </source>
</evidence>
<comment type="catalytic activity">
    <reaction evidence="1">
        <text>ATP + protein L-histidine = ADP + protein N-phospho-L-histidine.</text>
        <dbReference type="EC" id="2.7.13.3"/>
    </reaction>
</comment>
<dbReference type="InterPro" id="IPR000700">
    <property type="entry name" value="PAS-assoc_C"/>
</dbReference>
<dbReference type="SUPFAM" id="SSF47384">
    <property type="entry name" value="Homodimeric domain of signal transducing histidine kinase"/>
    <property type="match status" value="1"/>
</dbReference>
<evidence type="ECO:0000313" key="15">
    <source>
        <dbReference type="Proteomes" id="UP001165427"/>
    </source>
</evidence>
<dbReference type="CDD" id="cd00130">
    <property type="entry name" value="PAS"/>
    <property type="match status" value="2"/>
</dbReference>
<dbReference type="Pfam" id="PF00989">
    <property type="entry name" value="PAS"/>
    <property type="match status" value="1"/>
</dbReference>
<dbReference type="InterPro" id="IPR005467">
    <property type="entry name" value="His_kinase_dom"/>
</dbReference>
<dbReference type="Gene3D" id="3.30.565.10">
    <property type="entry name" value="Histidine kinase-like ATPase, C-terminal domain"/>
    <property type="match status" value="1"/>
</dbReference>
<comment type="caution">
    <text evidence="14">The sequence shown here is derived from an EMBL/GenBank/DDBJ whole genome shotgun (WGS) entry which is preliminary data.</text>
</comment>
<evidence type="ECO:0000259" key="12">
    <source>
        <dbReference type="PROSITE" id="PS50112"/>
    </source>
</evidence>
<dbReference type="PROSITE" id="PS50109">
    <property type="entry name" value="HIS_KIN"/>
    <property type="match status" value="1"/>
</dbReference>
<dbReference type="NCBIfam" id="TIGR00229">
    <property type="entry name" value="sensory_box"/>
    <property type="match status" value="2"/>
</dbReference>
<evidence type="ECO:0000259" key="13">
    <source>
        <dbReference type="PROSITE" id="PS50113"/>
    </source>
</evidence>
<keyword evidence="3 9" id="KW-0597">Phosphoprotein</keyword>
<dbReference type="InterPro" id="IPR001789">
    <property type="entry name" value="Sig_transdc_resp-reg_receiver"/>
</dbReference>
<keyword evidence="15" id="KW-1185">Reference proteome</keyword>
<feature type="domain" description="PAS" evidence="12">
    <location>
        <begin position="129"/>
        <end position="199"/>
    </location>
</feature>
<sequence>MSRSDERRFQDLVENLNDVVYAADLNAVITYISPNISRIGGYSPAEVIGRNFTEFVHPDDLPERIEQFQRVVAGVSEPSEYRFITKSGETVWAHTRARPVVENGRVTGIQGVLVDITDRKAAEEALRQSKERYRLLVENANDAIFVIQNKRVVFMNASAFAIAGYDNNDPVADITFDHFIHPEDRERIVLRHTQRLAGETLSDRTSFRIICKDKSIKHVNLNAVRIEWEGQPAILNFLRDITADVQQAERERHRQKLEALGTLAGGIAHNFNNLLMGIQGNASLALTQLPPAEPVRARMEKIIELVQNGARLTHQLLQYTRGSHHRMGRLDLNQVVRDVTGTLAATRKQVRIQYQLKEGLPPIEADRQQIEQVIINLLLNAADAMPEGGEVRLTTERLPDLQAATAMPTATNGPCVRLEVADSGPGMPTATLERIFEPFFTTKGLGRGSGLGLCTAYGIIKSHGGHIDVTSEPGRGTRFRVYLPTLAAPRKPAAAPATRAPAGGTLLLVDDESSVLETSAQLLTHSGFKVLKASSGAAALTLYRRQHPAIDIVILDLIMPGLSAKTVLQGLRAIRPDVKVLLSSGYSMGDQARELLVQGCVGFLQKPYDFETLHETLQRLLPPAE</sequence>
<dbReference type="GO" id="GO:0006355">
    <property type="term" value="P:regulation of DNA-templated transcription"/>
    <property type="evidence" value="ECO:0007669"/>
    <property type="project" value="InterPro"/>
</dbReference>
<proteinExistence type="predicted"/>
<evidence type="ECO:0000256" key="4">
    <source>
        <dbReference type="ARBA" id="ARBA00022679"/>
    </source>
</evidence>
<dbReference type="InterPro" id="IPR004358">
    <property type="entry name" value="Sig_transdc_His_kin-like_C"/>
</dbReference>
<dbReference type="EMBL" id="JALJRB010000015">
    <property type="protein sequence ID" value="MCJ8501566.1"/>
    <property type="molecule type" value="Genomic_DNA"/>
</dbReference>
<dbReference type="PANTHER" id="PTHR43065:SF46">
    <property type="entry name" value="C4-DICARBOXYLATE TRANSPORT SENSOR PROTEIN DCTB"/>
    <property type="match status" value="1"/>
</dbReference>
<dbReference type="InterPro" id="IPR011006">
    <property type="entry name" value="CheY-like_superfamily"/>
</dbReference>
<evidence type="ECO:0000256" key="5">
    <source>
        <dbReference type="ARBA" id="ARBA00022741"/>
    </source>
</evidence>
<dbReference type="Pfam" id="PF00072">
    <property type="entry name" value="Response_reg"/>
    <property type="match status" value="1"/>
</dbReference>
<keyword evidence="4" id="KW-0808">Transferase</keyword>
<evidence type="ECO:0000256" key="3">
    <source>
        <dbReference type="ARBA" id="ARBA00022553"/>
    </source>
</evidence>
<dbReference type="SMART" id="SM00086">
    <property type="entry name" value="PAC"/>
    <property type="match status" value="2"/>
</dbReference>
<dbReference type="GO" id="GO:0005524">
    <property type="term" value="F:ATP binding"/>
    <property type="evidence" value="ECO:0007669"/>
    <property type="project" value="UniProtKB-KW"/>
</dbReference>
<dbReference type="InterPro" id="IPR013655">
    <property type="entry name" value="PAS_fold_3"/>
</dbReference>
<dbReference type="InterPro" id="IPR013767">
    <property type="entry name" value="PAS_fold"/>
</dbReference>
<organism evidence="14 15">
    <name type="scientific">Desulfatitalea alkaliphila</name>
    <dbReference type="NCBI Taxonomy" id="2929485"/>
    <lineage>
        <taxon>Bacteria</taxon>
        <taxon>Pseudomonadati</taxon>
        <taxon>Thermodesulfobacteriota</taxon>
        <taxon>Desulfobacteria</taxon>
        <taxon>Desulfobacterales</taxon>
        <taxon>Desulfosarcinaceae</taxon>
        <taxon>Desulfatitalea</taxon>
    </lineage>
</organism>
<evidence type="ECO:0000313" key="14">
    <source>
        <dbReference type="EMBL" id="MCJ8501566.1"/>
    </source>
</evidence>
<dbReference type="SUPFAM" id="SSF55874">
    <property type="entry name" value="ATPase domain of HSP90 chaperone/DNA topoisomerase II/histidine kinase"/>
    <property type="match status" value="1"/>
</dbReference>
<dbReference type="Pfam" id="PF08447">
    <property type="entry name" value="PAS_3"/>
    <property type="match status" value="1"/>
</dbReference>
<dbReference type="InterPro" id="IPR035965">
    <property type="entry name" value="PAS-like_dom_sf"/>
</dbReference>
<dbReference type="CDD" id="cd00156">
    <property type="entry name" value="REC"/>
    <property type="match status" value="1"/>
</dbReference>
<feature type="domain" description="Histidine kinase" evidence="10">
    <location>
        <begin position="266"/>
        <end position="487"/>
    </location>
</feature>
<keyword evidence="8" id="KW-0902">Two-component regulatory system</keyword>
<evidence type="ECO:0000256" key="2">
    <source>
        <dbReference type="ARBA" id="ARBA00012438"/>
    </source>
</evidence>
<dbReference type="PROSITE" id="PS50113">
    <property type="entry name" value="PAC"/>
    <property type="match status" value="1"/>
</dbReference>
<dbReference type="GO" id="GO:0000155">
    <property type="term" value="F:phosphorelay sensor kinase activity"/>
    <property type="evidence" value="ECO:0007669"/>
    <property type="project" value="InterPro"/>
</dbReference>
<dbReference type="AlphaFoldDB" id="A0AA41R635"/>
<dbReference type="InterPro" id="IPR003594">
    <property type="entry name" value="HATPase_dom"/>
</dbReference>
<name>A0AA41R635_9BACT</name>
<dbReference type="PRINTS" id="PR00344">
    <property type="entry name" value="BCTRLSENSOR"/>
</dbReference>
<dbReference type="CDD" id="cd00082">
    <property type="entry name" value="HisKA"/>
    <property type="match status" value="1"/>
</dbReference>
<dbReference type="PROSITE" id="PS50110">
    <property type="entry name" value="RESPONSE_REGULATORY"/>
    <property type="match status" value="1"/>
</dbReference>
<feature type="domain" description="PAS" evidence="12">
    <location>
        <begin position="5"/>
        <end position="75"/>
    </location>
</feature>
<feature type="domain" description="PAC" evidence="13">
    <location>
        <begin position="77"/>
        <end position="128"/>
    </location>
</feature>
<dbReference type="InterPro" id="IPR000014">
    <property type="entry name" value="PAS"/>
</dbReference>
<keyword evidence="6" id="KW-0418">Kinase</keyword>
<evidence type="ECO:0000256" key="9">
    <source>
        <dbReference type="PROSITE-ProRule" id="PRU00169"/>
    </source>
</evidence>
<evidence type="ECO:0000259" key="11">
    <source>
        <dbReference type="PROSITE" id="PS50110"/>
    </source>
</evidence>
<dbReference type="SUPFAM" id="SSF55785">
    <property type="entry name" value="PYP-like sensor domain (PAS domain)"/>
    <property type="match status" value="2"/>
</dbReference>
<protein>
    <recommendedName>
        <fullName evidence="2">histidine kinase</fullName>
        <ecNumber evidence="2">2.7.13.3</ecNumber>
    </recommendedName>
</protein>
<dbReference type="SMART" id="SM00448">
    <property type="entry name" value="REC"/>
    <property type="match status" value="1"/>
</dbReference>
<dbReference type="SUPFAM" id="SSF52172">
    <property type="entry name" value="CheY-like"/>
    <property type="match status" value="1"/>
</dbReference>
<dbReference type="PROSITE" id="PS50112">
    <property type="entry name" value="PAS"/>
    <property type="match status" value="2"/>
</dbReference>
<reference evidence="14" key="1">
    <citation type="submission" date="2022-04" db="EMBL/GenBank/DDBJ databases">
        <title>Desulfatitalea alkaliphila sp. nov., a novel anaerobic sulfate-reducing bacterium isolated from terrestrial mud volcano, Taman Peninsula, Russia.</title>
        <authorList>
            <person name="Khomyakova M.A."/>
            <person name="Merkel A.Y."/>
            <person name="Slobodkin A.I."/>
        </authorList>
    </citation>
    <scope>NUCLEOTIDE SEQUENCE</scope>
    <source>
        <strain evidence="14">M08but</strain>
    </source>
</reference>
<dbReference type="Pfam" id="PF02518">
    <property type="entry name" value="HATPase_c"/>
    <property type="match status" value="1"/>
</dbReference>
<dbReference type="Proteomes" id="UP001165427">
    <property type="component" value="Unassembled WGS sequence"/>
</dbReference>
<dbReference type="RefSeq" id="WP_246909610.1">
    <property type="nucleotide sequence ID" value="NZ_JALJRB010000015.1"/>
</dbReference>
<feature type="domain" description="Response regulatory" evidence="11">
    <location>
        <begin position="505"/>
        <end position="621"/>
    </location>
</feature>
<dbReference type="SMART" id="SM00091">
    <property type="entry name" value="PAS"/>
    <property type="match status" value="2"/>
</dbReference>
<dbReference type="Gene3D" id="3.40.50.2300">
    <property type="match status" value="1"/>
</dbReference>
<evidence type="ECO:0000256" key="6">
    <source>
        <dbReference type="ARBA" id="ARBA00022777"/>
    </source>
</evidence>
<keyword evidence="5" id="KW-0547">Nucleotide-binding</keyword>
<dbReference type="InterPro" id="IPR036890">
    <property type="entry name" value="HATPase_C_sf"/>
</dbReference>
<gene>
    <name evidence="14" type="ORF">MRX98_13370</name>
</gene>
<dbReference type="Gene3D" id="1.10.287.130">
    <property type="match status" value="1"/>
</dbReference>
<keyword evidence="7" id="KW-0067">ATP-binding</keyword>
<dbReference type="InterPro" id="IPR003661">
    <property type="entry name" value="HisK_dim/P_dom"/>
</dbReference>
<dbReference type="InterPro" id="IPR001610">
    <property type="entry name" value="PAC"/>
</dbReference>